<gene>
    <name evidence="2" type="ORF">EVEC_LOCUS11965</name>
</gene>
<dbReference type="Proteomes" id="UP000274131">
    <property type="component" value="Unassembled WGS sequence"/>
</dbReference>
<dbReference type="AlphaFoldDB" id="A0A0N4VP70"/>
<proteinExistence type="predicted"/>
<reference evidence="4" key="1">
    <citation type="submission" date="2017-02" db="UniProtKB">
        <authorList>
            <consortium name="WormBaseParasite"/>
        </authorList>
    </citation>
    <scope>IDENTIFICATION</scope>
</reference>
<name>A0A0N4VP70_ENTVE</name>
<evidence type="ECO:0000313" key="4">
    <source>
        <dbReference type="WBParaSite" id="EVEC_0001279301-mRNA-1"/>
    </source>
</evidence>
<keyword evidence="1" id="KW-0732">Signal</keyword>
<reference evidence="2 3" key="2">
    <citation type="submission" date="2018-10" db="EMBL/GenBank/DDBJ databases">
        <authorList>
            <consortium name="Pathogen Informatics"/>
        </authorList>
    </citation>
    <scope>NUCLEOTIDE SEQUENCE [LARGE SCALE GENOMIC DNA]</scope>
</reference>
<dbReference type="WBParaSite" id="EVEC_0001279301-mRNA-1">
    <property type="protein sequence ID" value="EVEC_0001279301-mRNA-1"/>
    <property type="gene ID" value="EVEC_0001279301"/>
</dbReference>
<keyword evidence="3" id="KW-1185">Reference proteome</keyword>
<accession>A0A0N4VP70</accession>
<dbReference type="EMBL" id="UXUI01013087">
    <property type="protein sequence ID" value="VDD97214.1"/>
    <property type="molecule type" value="Genomic_DNA"/>
</dbReference>
<organism evidence="4">
    <name type="scientific">Enterobius vermicularis</name>
    <name type="common">Human pinworm</name>
    <dbReference type="NCBI Taxonomy" id="51028"/>
    <lineage>
        <taxon>Eukaryota</taxon>
        <taxon>Metazoa</taxon>
        <taxon>Ecdysozoa</taxon>
        <taxon>Nematoda</taxon>
        <taxon>Chromadorea</taxon>
        <taxon>Rhabditida</taxon>
        <taxon>Spirurina</taxon>
        <taxon>Oxyuridomorpha</taxon>
        <taxon>Oxyuroidea</taxon>
        <taxon>Oxyuridae</taxon>
        <taxon>Enterobius</taxon>
    </lineage>
</organism>
<evidence type="ECO:0000313" key="3">
    <source>
        <dbReference type="Proteomes" id="UP000274131"/>
    </source>
</evidence>
<evidence type="ECO:0000256" key="1">
    <source>
        <dbReference type="SAM" id="SignalP"/>
    </source>
</evidence>
<protein>
    <submittedName>
        <fullName evidence="2 4">Uncharacterized protein</fullName>
    </submittedName>
</protein>
<evidence type="ECO:0000313" key="2">
    <source>
        <dbReference type="EMBL" id="VDD97214.1"/>
    </source>
</evidence>
<feature type="chain" id="PRO_5043123089" evidence="1">
    <location>
        <begin position="20"/>
        <end position="98"/>
    </location>
</feature>
<feature type="signal peptide" evidence="1">
    <location>
        <begin position="1"/>
        <end position="19"/>
    </location>
</feature>
<sequence>MFLSALVLVVFLSLQLALSIPPRNFLNEPTKLLTGDLNGYGHSDEEIIEEPIEIGKRRYVIRIPFASYANFRSAPIVSRNVPILYPEIKKVRTLISFI</sequence>